<dbReference type="Proteomes" id="UP000693672">
    <property type="component" value="Unassembled WGS sequence"/>
</dbReference>
<evidence type="ECO:0000313" key="4">
    <source>
        <dbReference type="Proteomes" id="UP000693672"/>
    </source>
</evidence>
<keyword evidence="3" id="KW-0032">Aminotransferase</keyword>
<keyword evidence="1" id="KW-0663">Pyridoxal phosphate</keyword>
<accession>A0A916K3V4</accession>
<dbReference type="EC" id="2.6.1.100" evidence="3"/>
<dbReference type="AlphaFoldDB" id="A0A916K3V4"/>
<gene>
    <name evidence="3" type="primary">btrR</name>
    <name evidence="3" type="ORF">PAESOLCIP111_02345</name>
</gene>
<dbReference type="GO" id="GO:0000271">
    <property type="term" value="P:polysaccharide biosynthetic process"/>
    <property type="evidence" value="ECO:0007669"/>
    <property type="project" value="TreeGrafter"/>
</dbReference>
<dbReference type="Pfam" id="PF01041">
    <property type="entry name" value="DegT_DnrJ_EryC1"/>
    <property type="match status" value="1"/>
</dbReference>
<reference evidence="3" key="1">
    <citation type="submission" date="2021-06" db="EMBL/GenBank/DDBJ databases">
        <authorList>
            <person name="Criscuolo A."/>
        </authorList>
    </citation>
    <scope>NUCLEOTIDE SEQUENCE</scope>
    <source>
        <strain evidence="3">CIP111600</strain>
    </source>
</reference>
<dbReference type="PANTHER" id="PTHR30244:SF34">
    <property type="entry name" value="DTDP-4-AMINO-4,6-DIDEOXYGALACTOSE TRANSAMINASE"/>
    <property type="match status" value="1"/>
</dbReference>
<evidence type="ECO:0000256" key="1">
    <source>
        <dbReference type="RuleBase" id="RU004508"/>
    </source>
</evidence>
<organism evidence="3 4">
    <name type="scientific">Paenibacillus solanacearum</name>
    <dbReference type="NCBI Taxonomy" id="2048548"/>
    <lineage>
        <taxon>Bacteria</taxon>
        <taxon>Bacillati</taxon>
        <taxon>Bacillota</taxon>
        <taxon>Bacilli</taxon>
        <taxon>Bacillales</taxon>
        <taxon>Paenibacillaceae</taxon>
        <taxon>Paenibacillus</taxon>
    </lineage>
</organism>
<keyword evidence="3" id="KW-0808">Transferase</keyword>
<feature type="coiled-coil region" evidence="2">
    <location>
        <begin position="252"/>
        <end position="286"/>
    </location>
</feature>
<protein>
    <submittedName>
        <fullName evidence="3">L-glutamine:2-deoxy-scyllo-inosose aminotransferase</fullName>
        <ecNumber evidence="3">2.6.1.100</ecNumber>
    </submittedName>
</protein>
<dbReference type="PANTHER" id="PTHR30244">
    <property type="entry name" value="TRANSAMINASE"/>
    <property type="match status" value="1"/>
</dbReference>
<dbReference type="GO" id="GO:0008483">
    <property type="term" value="F:transaminase activity"/>
    <property type="evidence" value="ECO:0007669"/>
    <property type="project" value="UniProtKB-KW"/>
</dbReference>
<comment type="similarity">
    <text evidence="1">Belongs to the DegT/DnrJ/EryC1 family.</text>
</comment>
<keyword evidence="4" id="KW-1185">Reference proteome</keyword>
<dbReference type="InterPro" id="IPR000653">
    <property type="entry name" value="DegT/StrS_aminotransferase"/>
</dbReference>
<dbReference type="CDD" id="cd00616">
    <property type="entry name" value="AHBA_syn"/>
    <property type="match status" value="1"/>
</dbReference>
<keyword evidence="2" id="KW-0175">Coiled coil</keyword>
<sequence length="408" mass="44649">MDITMENLAINGGTPVRTQPFPIWPVFDALEENMLLEVIRSGKWGGAGTALTSEYPSKLLQMEESIAKLQDAAYGVSVVNGTVAITVALQAAGLRPGDEVIIPPYTFIATATAALAYGVIPVFADIEEDTFLIDPDKVELAITSRTKAIMPVHIGGAPANMERIMTIARAHNLKVIEDSAQAIGAKWDGQGVGAIGDIGTFSFQSSKNLNAGEGGLLVTNDKELRDLAWSICNVGRVPGGAWYQHTNLGQNYRMTELQAALLLAQLTRLEDQMQRREANARLLDELLQDIDGVRVTARHPKMTRHAHHLYIFRIAPDRAGRRDKAEIIRMLNAEGIPVTAGYVSLNRNHAIIKAVRDWRGSEMINECPISERLSEQEALWLGQNVLLSDEQAMYDIAAAVRKVLHAGQ</sequence>
<evidence type="ECO:0000313" key="3">
    <source>
        <dbReference type="EMBL" id="CAG7621503.1"/>
    </source>
</evidence>
<name>A0A916K3V4_9BACL</name>
<dbReference type="GO" id="GO:0030170">
    <property type="term" value="F:pyridoxal phosphate binding"/>
    <property type="evidence" value="ECO:0007669"/>
    <property type="project" value="TreeGrafter"/>
</dbReference>
<comment type="caution">
    <text evidence="3">The sequence shown here is derived from an EMBL/GenBank/DDBJ whole genome shotgun (WGS) entry which is preliminary data.</text>
</comment>
<proteinExistence type="inferred from homology"/>
<evidence type="ECO:0000256" key="2">
    <source>
        <dbReference type="SAM" id="Coils"/>
    </source>
</evidence>
<dbReference type="EMBL" id="CAJVAS010000008">
    <property type="protein sequence ID" value="CAG7621503.1"/>
    <property type="molecule type" value="Genomic_DNA"/>
</dbReference>
<dbReference type="PIRSF" id="PIRSF000390">
    <property type="entry name" value="PLP_StrS"/>
    <property type="match status" value="1"/>
</dbReference>